<comment type="caution">
    <text evidence="1">The sequence shown here is derived from an EMBL/GenBank/DDBJ whole genome shotgun (WGS) entry which is preliminary data.</text>
</comment>
<evidence type="ECO:0000313" key="2">
    <source>
        <dbReference type="Proteomes" id="UP000012099"/>
    </source>
</evidence>
<dbReference type="Proteomes" id="UP000012099">
    <property type="component" value="Unassembled WGS sequence"/>
</dbReference>
<reference evidence="1 2" key="1">
    <citation type="submission" date="2013-01" db="EMBL/GenBank/DDBJ databases">
        <authorList>
            <person name="Harkins D.M."/>
            <person name="Durkin A.S."/>
            <person name="Brinkac L.M."/>
            <person name="Haft D.H."/>
            <person name="Selengut J.D."/>
            <person name="Sanka R."/>
            <person name="DePew J."/>
            <person name="Purushe J."/>
            <person name="Whelen A.C."/>
            <person name="Vinetz J.M."/>
            <person name="Sutton G.G."/>
            <person name="Nierman W.C."/>
            <person name="Fouts D.E."/>
        </authorList>
    </citation>
    <scope>NUCLEOTIDE SEQUENCE [LARGE SCALE GENOMIC DNA]</scope>
    <source>
        <strain evidence="1 2">2007001578</strain>
    </source>
</reference>
<dbReference type="PANTHER" id="PTHR21485:SF6">
    <property type="entry name" value="N-ACYLNEURAMINATE CYTIDYLYLTRANSFERASE-RELATED"/>
    <property type="match status" value="1"/>
</dbReference>
<organism evidence="1 2">
    <name type="scientific">Leptospira noguchii str. 2007001578</name>
    <dbReference type="NCBI Taxonomy" id="1049974"/>
    <lineage>
        <taxon>Bacteria</taxon>
        <taxon>Pseudomonadati</taxon>
        <taxon>Spirochaetota</taxon>
        <taxon>Spirochaetia</taxon>
        <taxon>Leptospirales</taxon>
        <taxon>Leptospiraceae</taxon>
        <taxon>Leptospira</taxon>
    </lineage>
</organism>
<dbReference type="InterPro" id="IPR003329">
    <property type="entry name" value="Cytidylyl_trans"/>
</dbReference>
<sequence length="250" mass="28099">MISKNKPRILAITLARGGSKSVPRKNIRHICGIPLIGYTIIEAKLSKWIDRYIVSTDDSEIQSVAIQYGAEAPFLRPAELSTDTTSSAVALQHAVNWVENQEGNKYDFIVELMCTNPLKTVSDIDACIEKLVNTGADSVIAVHKLDDHHPIRIKKIVNDKIVDFCLPEIPEMRRQDLKPDAYIRSGSIYALTRQYLMNEGKRFGSENSRPYILAPEKAVNVDTEMDFLVAEKILQSIPRSYVVKPMGSER</sequence>
<evidence type="ECO:0000313" key="1">
    <source>
        <dbReference type="EMBL" id="EMN01269.1"/>
    </source>
</evidence>
<keyword evidence="1" id="KW-0808">Transferase</keyword>
<dbReference type="SUPFAM" id="SSF53448">
    <property type="entry name" value="Nucleotide-diphospho-sugar transferases"/>
    <property type="match status" value="1"/>
</dbReference>
<name>A0ABN0J393_9LEPT</name>
<proteinExistence type="predicted"/>
<keyword evidence="2" id="KW-1185">Reference proteome</keyword>
<dbReference type="GO" id="GO:0016779">
    <property type="term" value="F:nucleotidyltransferase activity"/>
    <property type="evidence" value="ECO:0007669"/>
    <property type="project" value="UniProtKB-KW"/>
</dbReference>
<dbReference type="CDD" id="cd02513">
    <property type="entry name" value="CMP-NeuAc_Synthase"/>
    <property type="match status" value="1"/>
</dbReference>
<dbReference type="RefSeq" id="WP_004428907.1">
    <property type="nucleotide sequence ID" value="NZ_AHMH02000057.1"/>
</dbReference>
<keyword evidence="1" id="KW-0548">Nucleotidyltransferase</keyword>
<dbReference type="PANTHER" id="PTHR21485">
    <property type="entry name" value="HAD SUPERFAMILY MEMBERS CMAS AND KDSC"/>
    <property type="match status" value="1"/>
</dbReference>
<dbReference type="Pfam" id="PF02348">
    <property type="entry name" value="CTP_transf_3"/>
    <property type="match status" value="1"/>
</dbReference>
<dbReference type="InterPro" id="IPR029044">
    <property type="entry name" value="Nucleotide-diphossugar_trans"/>
</dbReference>
<gene>
    <name evidence="1" type="ORF">LEP1GSC035_1504</name>
</gene>
<dbReference type="EMBL" id="AHMH02000057">
    <property type="protein sequence ID" value="EMN01269.1"/>
    <property type="molecule type" value="Genomic_DNA"/>
</dbReference>
<dbReference type="InterPro" id="IPR050793">
    <property type="entry name" value="CMP-NeuNAc_synthase"/>
</dbReference>
<accession>A0ABN0J393</accession>
<dbReference type="Gene3D" id="3.90.550.10">
    <property type="entry name" value="Spore Coat Polysaccharide Biosynthesis Protein SpsA, Chain A"/>
    <property type="match status" value="1"/>
</dbReference>
<protein>
    <submittedName>
        <fullName evidence="1">Cytidylyltransferase domain protein</fullName>
    </submittedName>
</protein>